<dbReference type="InterPro" id="IPR004088">
    <property type="entry name" value="KH_dom_type_1"/>
</dbReference>
<dbReference type="SUPFAM" id="SSF54791">
    <property type="entry name" value="Eukaryotic type KH-domain (KH-domain type I)"/>
    <property type="match status" value="1"/>
</dbReference>
<evidence type="ECO:0000313" key="4">
    <source>
        <dbReference type="EMBL" id="GFS43659.1"/>
    </source>
</evidence>
<accession>A0A7J0DW16</accession>
<gene>
    <name evidence="4" type="ORF">Acr_00g0086250</name>
</gene>
<feature type="domain" description="K Homology" evidence="3">
    <location>
        <begin position="48"/>
        <end position="88"/>
    </location>
</feature>
<dbReference type="AlphaFoldDB" id="A0A7J0DW16"/>
<comment type="caution">
    <text evidence="4">The sequence shown here is derived from an EMBL/GenBank/DDBJ whole genome shotgun (WGS) entry which is preliminary data.</text>
</comment>
<dbReference type="GO" id="GO:0003723">
    <property type="term" value="F:RNA binding"/>
    <property type="evidence" value="ECO:0007669"/>
    <property type="project" value="UniProtKB-UniRule"/>
</dbReference>
<evidence type="ECO:0000313" key="5">
    <source>
        <dbReference type="Proteomes" id="UP000585474"/>
    </source>
</evidence>
<protein>
    <recommendedName>
        <fullName evidence="3">K Homology domain-containing protein</fullName>
    </recommendedName>
</protein>
<sequence length="187" mass="20443">MEDSFRSPRAKRSTATNGGGSFKRSKPPPPLTVAVGHVLFRLLYPLPLSGGVIGKSGAIVKQLQQDTAAKIHVEESPPGCDDRIIASSSVNKKIALKASKQGGEDVVLKTNYGSHTHKRQQRFTWFGQRCLRPRREITNPLFERMDYNGGDSIAQLTHSLTISLCLASQSNLTAICSQPTTQRTSKI</sequence>
<keyword evidence="5" id="KW-1185">Reference proteome</keyword>
<reference evidence="5" key="1">
    <citation type="submission" date="2019-07" db="EMBL/GenBank/DDBJ databases">
        <title>De Novo Assembly of kiwifruit Actinidia rufa.</title>
        <authorList>
            <person name="Sugita-Konishi S."/>
            <person name="Sato K."/>
            <person name="Mori E."/>
            <person name="Abe Y."/>
            <person name="Kisaki G."/>
            <person name="Hamano K."/>
            <person name="Suezawa K."/>
            <person name="Otani M."/>
            <person name="Fukuda T."/>
            <person name="Manabe T."/>
            <person name="Gomi K."/>
            <person name="Tabuchi M."/>
            <person name="Akimitsu K."/>
            <person name="Kataoka I."/>
        </authorList>
    </citation>
    <scope>NUCLEOTIDE SEQUENCE [LARGE SCALE GENOMIC DNA]</scope>
    <source>
        <strain evidence="5">cv. Fuchu</strain>
    </source>
</reference>
<dbReference type="Pfam" id="PF00013">
    <property type="entry name" value="KH_1"/>
    <property type="match status" value="1"/>
</dbReference>
<dbReference type="OrthoDB" id="442947at2759"/>
<evidence type="ECO:0000256" key="1">
    <source>
        <dbReference type="PROSITE-ProRule" id="PRU00117"/>
    </source>
</evidence>
<dbReference type="PROSITE" id="PS50084">
    <property type="entry name" value="KH_TYPE_1"/>
    <property type="match status" value="1"/>
</dbReference>
<organism evidence="4 5">
    <name type="scientific">Actinidia rufa</name>
    <dbReference type="NCBI Taxonomy" id="165716"/>
    <lineage>
        <taxon>Eukaryota</taxon>
        <taxon>Viridiplantae</taxon>
        <taxon>Streptophyta</taxon>
        <taxon>Embryophyta</taxon>
        <taxon>Tracheophyta</taxon>
        <taxon>Spermatophyta</taxon>
        <taxon>Magnoliopsida</taxon>
        <taxon>eudicotyledons</taxon>
        <taxon>Gunneridae</taxon>
        <taxon>Pentapetalae</taxon>
        <taxon>asterids</taxon>
        <taxon>Ericales</taxon>
        <taxon>Actinidiaceae</taxon>
        <taxon>Actinidia</taxon>
    </lineage>
</organism>
<dbReference type="Gene3D" id="3.30.1370.10">
    <property type="entry name" value="K Homology domain, type 1"/>
    <property type="match status" value="1"/>
</dbReference>
<keyword evidence="1" id="KW-0694">RNA-binding</keyword>
<feature type="region of interest" description="Disordered" evidence="2">
    <location>
        <begin position="1"/>
        <end position="28"/>
    </location>
</feature>
<dbReference type="InterPro" id="IPR036612">
    <property type="entry name" value="KH_dom_type_1_sf"/>
</dbReference>
<evidence type="ECO:0000256" key="2">
    <source>
        <dbReference type="SAM" id="MobiDB-lite"/>
    </source>
</evidence>
<evidence type="ECO:0000259" key="3">
    <source>
        <dbReference type="Pfam" id="PF00013"/>
    </source>
</evidence>
<dbReference type="EMBL" id="BJWL01000425">
    <property type="protein sequence ID" value="GFS43659.1"/>
    <property type="molecule type" value="Genomic_DNA"/>
</dbReference>
<dbReference type="Proteomes" id="UP000585474">
    <property type="component" value="Unassembled WGS sequence"/>
</dbReference>
<name>A0A7J0DW16_9ERIC</name>
<proteinExistence type="predicted"/>